<dbReference type="SUPFAM" id="SSF140423">
    <property type="entry name" value="MW0975(SA0943)-like"/>
    <property type="match status" value="1"/>
</dbReference>
<evidence type="ECO:0008006" key="3">
    <source>
        <dbReference type="Google" id="ProtNLM"/>
    </source>
</evidence>
<sequence>MPKYLKYTLLALLWGGVAAYLLYAGGKVRRHRAEQPVTRIEVEVVDSTSQLRLVSEATVRGWLARSGIKTVGEKIGAVRLDALERLIARNGFVADARVTVSYSGVLHVAVWQRTPLMRLLIDGYNSYVTEEGYLFAVPRASSVYVPVITGTYRPPFPASYVGYAADYRREQMQQIDDKIAELEREKYPLYRRELKNDENIRSLRRMLIKKRWFESSESFGERVRELRKRKEQLRRKYRYEAQVIQSAIDKISEKQEAERRRQKILEKRYEDFSKLTTFVKWMENDDFWRSEIVQITARTTESGAIDLELTPRSGNYTILFGRLDDAEQKLDKLLRFYREGLGKAGWDRYRTINVKYAGQVVCTEW</sequence>
<evidence type="ECO:0000313" key="2">
    <source>
        <dbReference type="Proteomes" id="UP000187417"/>
    </source>
</evidence>
<dbReference type="STRING" id="28117.BHV66_06445"/>
<dbReference type="InterPro" id="IPR036785">
    <property type="entry name" value="YkyA-like_sf"/>
</dbReference>
<reference evidence="1 2" key="1">
    <citation type="journal article" date="2016" name="Nat. Biotechnol.">
        <title>Measurement of bacterial replication rates in microbial communities.</title>
        <authorList>
            <person name="Brown C.T."/>
            <person name="Olm M.R."/>
            <person name="Thomas B.C."/>
            <person name="Banfield J.F."/>
        </authorList>
    </citation>
    <scope>NUCLEOTIDE SEQUENCE [LARGE SCALE GENOMIC DNA]</scope>
    <source>
        <strain evidence="1">CAG:67_53_122</strain>
    </source>
</reference>
<organism evidence="1 2">
    <name type="scientific">Alistipes putredinis</name>
    <dbReference type="NCBI Taxonomy" id="28117"/>
    <lineage>
        <taxon>Bacteria</taxon>
        <taxon>Pseudomonadati</taxon>
        <taxon>Bacteroidota</taxon>
        <taxon>Bacteroidia</taxon>
        <taxon>Bacteroidales</taxon>
        <taxon>Rikenellaceae</taxon>
        <taxon>Alistipes</taxon>
    </lineage>
</organism>
<protein>
    <recommendedName>
        <fullName evidence="3">POTRA domain-containing protein</fullName>
    </recommendedName>
</protein>
<dbReference type="AlphaFoldDB" id="A0A1Q6F5Z1"/>
<proteinExistence type="predicted"/>
<comment type="caution">
    <text evidence="1">The sequence shown here is derived from an EMBL/GenBank/DDBJ whole genome shotgun (WGS) entry which is preliminary data.</text>
</comment>
<evidence type="ECO:0000313" key="1">
    <source>
        <dbReference type="EMBL" id="OKY94082.1"/>
    </source>
</evidence>
<accession>A0A1Q6F5Z1</accession>
<name>A0A1Q6F5Z1_9BACT</name>
<dbReference type="Proteomes" id="UP000187417">
    <property type="component" value="Unassembled WGS sequence"/>
</dbReference>
<dbReference type="EMBL" id="MNQH01000030">
    <property type="protein sequence ID" value="OKY94082.1"/>
    <property type="molecule type" value="Genomic_DNA"/>
</dbReference>
<gene>
    <name evidence="1" type="ORF">BHV66_06445</name>
</gene>
<dbReference type="RefSeq" id="WP_195272386.1">
    <property type="nucleotide sequence ID" value="NZ_CAJJWD010000014.1"/>
</dbReference>